<proteinExistence type="predicted"/>
<name>A0AAP0B5L7_9ASPA</name>
<gene>
    <name evidence="1" type="ORF">KSP39_PZI017968</name>
</gene>
<protein>
    <submittedName>
        <fullName evidence="1">Uncharacterized protein</fullName>
    </submittedName>
</protein>
<comment type="caution">
    <text evidence="1">The sequence shown here is derived from an EMBL/GenBank/DDBJ whole genome shotgun (WGS) entry which is preliminary data.</text>
</comment>
<organism evidence="1 2">
    <name type="scientific">Platanthera zijinensis</name>
    <dbReference type="NCBI Taxonomy" id="2320716"/>
    <lineage>
        <taxon>Eukaryota</taxon>
        <taxon>Viridiplantae</taxon>
        <taxon>Streptophyta</taxon>
        <taxon>Embryophyta</taxon>
        <taxon>Tracheophyta</taxon>
        <taxon>Spermatophyta</taxon>
        <taxon>Magnoliopsida</taxon>
        <taxon>Liliopsida</taxon>
        <taxon>Asparagales</taxon>
        <taxon>Orchidaceae</taxon>
        <taxon>Orchidoideae</taxon>
        <taxon>Orchideae</taxon>
        <taxon>Orchidinae</taxon>
        <taxon>Platanthera</taxon>
    </lineage>
</organism>
<dbReference type="AlphaFoldDB" id="A0AAP0B5L7"/>
<dbReference type="EMBL" id="JBBWWQ010000015">
    <property type="protein sequence ID" value="KAK8928838.1"/>
    <property type="molecule type" value="Genomic_DNA"/>
</dbReference>
<accession>A0AAP0B5L7</accession>
<keyword evidence="2" id="KW-1185">Reference proteome</keyword>
<evidence type="ECO:0000313" key="2">
    <source>
        <dbReference type="Proteomes" id="UP001418222"/>
    </source>
</evidence>
<sequence length="137" mass="16229">MEKAGSRRLACWRRQPCCLVAFSERSYRAYVKSREKGDHYFGGRNTREMGKTGHRRYYHHLLAAITTTTLDSCFKSTFFVVRFRFTTDYGLSAPRRQEMRWRRTNKMSTPLVCHFKNDTTEISSPCRLRTGNQWLSL</sequence>
<evidence type="ECO:0000313" key="1">
    <source>
        <dbReference type="EMBL" id="KAK8928838.1"/>
    </source>
</evidence>
<reference evidence="1 2" key="1">
    <citation type="journal article" date="2022" name="Nat. Plants">
        <title>Genomes of leafy and leafless Platanthera orchids illuminate the evolution of mycoheterotrophy.</title>
        <authorList>
            <person name="Li M.H."/>
            <person name="Liu K.W."/>
            <person name="Li Z."/>
            <person name="Lu H.C."/>
            <person name="Ye Q.L."/>
            <person name="Zhang D."/>
            <person name="Wang J.Y."/>
            <person name="Li Y.F."/>
            <person name="Zhong Z.M."/>
            <person name="Liu X."/>
            <person name="Yu X."/>
            <person name="Liu D.K."/>
            <person name="Tu X.D."/>
            <person name="Liu B."/>
            <person name="Hao Y."/>
            <person name="Liao X.Y."/>
            <person name="Jiang Y.T."/>
            <person name="Sun W.H."/>
            <person name="Chen J."/>
            <person name="Chen Y.Q."/>
            <person name="Ai Y."/>
            <person name="Zhai J.W."/>
            <person name="Wu S.S."/>
            <person name="Zhou Z."/>
            <person name="Hsiao Y.Y."/>
            <person name="Wu W.L."/>
            <person name="Chen Y.Y."/>
            <person name="Lin Y.F."/>
            <person name="Hsu J.L."/>
            <person name="Li C.Y."/>
            <person name="Wang Z.W."/>
            <person name="Zhao X."/>
            <person name="Zhong W.Y."/>
            <person name="Ma X.K."/>
            <person name="Ma L."/>
            <person name="Huang J."/>
            <person name="Chen G.Z."/>
            <person name="Huang M.Z."/>
            <person name="Huang L."/>
            <person name="Peng D.H."/>
            <person name="Luo Y.B."/>
            <person name="Zou S.Q."/>
            <person name="Chen S.P."/>
            <person name="Lan S."/>
            <person name="Tsai W.C."/>
            <person name="Van de Peer Y."/>
            <person name="Liu Z.J."/>
        </authorList>
    </citation>
    <scope>NUCLEOTIDE SEQUENCE [LARGE SCALE GENOMIC DNA]</scope>
    <source>
        <strain evidence="1">Lor287</strain>
    </source>
</reference>
<dbReference type="Proteomes" id="UP001418222">
    <property type="component" value="Unassembled WGS sequence"/>
</dbReference>